<dbReference type="EMBL" id="SZYD01000004">
    <property type="protein sequence ID" value="KAD6454937.1"/>
    <property type="molecule type" value="Genomic_DNA"/>
</dbReference>
<reference evidence="1 2" key="1">
    <citation type="submission" date="2019-05" db="EMBL/GenBank/DDBJ databases">
        <title>Mikania micrantha, genome provides insights into the molecular mechanism of rapid growth.</title>
        <authorList>
            <person name="Liu B."/>
        </authorList>
    </citation>
    <scope>NUCLEOTIDE SEQUENCE [LARGE SCALE GENOMIC DNA]</scope>
    <source>
        <strain evidence="1">NLD-2019</strain>
        <tissue evidence="1">Leaf</tissue>
    </source>
</reference>
<organism evidence="1 2">
    <name type="scientific">Mikania micrantha</name>
    <name type="common">bitter vine</name>
    <dbReference type="NCBI Taxonomy" id="192012"/>
    <lineage>
        <taxon>Eukaryota</taxon>
        <taxon>Viridiplantae</taxon>
        <taxon>Streptophyta</taxon>
        <taxon>Embryophyta</taxon>
        <taxon>Tracheophyta</taxon>
        <taxon>Spermatophyta</taxon>
        <taxon>Magnoliopsida</taxon>
        <taxon>eudicotyledons</taxon>
        <taxon>Gunneridae</taxon>
        <taxon>Pentapetalae</taxon>
        <taxon>asterids</taxon>
        <taxon>campanulids</taxon>
        <taxon>Asterales</taxon>
        <taxon>Asteraceae</taxon>
        <taxon>Asteroideae</taxon>
        <taxon>Heliantheae alliance</taxon>
        <taxon>Eupatorieae</taxon>
        <taxon>Mikania</taxon>
    </lineage>
</organism>
<evidence type="ECO:0000313" key="2">
    <source>
        <dbReference type="Proteomes" id="UP000326396"/>
    </source>
</evidence>
<gene>
    <name evidence="1" type="ORF">E3N88_09643</name>
</gene>
<evidence type="ECO:0000313" key="1">
    <source>
        <dbReference type="EMBL" id="KAD6454937.1"/>
    </source>
</evidence>
<dbReference type="Proteomes" id="UP000326396">
    <property type="component" value="Linkage Group LG12"/>
</dbReference>
<keyword evidence="2" id="KW-1185">Reference proteome</keyword>
<protein>
    <submittedName>
        <fullName evidence="1">Uncharacterized protein</fullName>
    </submittedName>
</protein>
<name>A0A5N6PKI5_9ASTR</name>
<accession>A0A5N6PKI5</accession>
<proteinExistence type="predicted"/>
<sequence>MIWPRINVPGCDLNVPEASKQRFERLDDENVKGKLATSPFVAYRGETKSSLRVPRRNPEKSQIFSIIAYSCNVELLKRCLPNLFFGGTSIVVRGKVF</sequence>
<comment type="caution">
    <text evidence="1">The sequence shown here is derived from an EMBL/GenBank/DDBJ whole genome shotgun (WGS) entry which is preliminary data.</text>
</comment>
<dbReference type="AlphaFoldDB" id="A0A5N6PKI5"/>